<evidence type="ECO:0000313" key="3">
    <source>
        <dbReference type="Proteomes" id="UP000177451"/>
    </source>
</evidence>
<comment type="caution">
    <text evidence="2">The sequence shown here is derived from an EMBL/GenBank/DDBJ whole genome shotgun (WGS) entry which is preliminary data.</text>
</comment>
<proteinExistence type="predicted"/>
<dbReference type="EMBL" id="MFHH01000046">
    <property type="protein sequence ID" value="OGF64029.1"/>
    <property type="molecule type" value="Genomic_DNA"/>
</dbReference>
<organism evidence="2 3">
    <name type="scientific">Candidatus Giovannonibacteria bacterium RIFCSPHIGHO2_02_42_15</name>
    <dbReference type="NCBI Taxonomy" id="1798329"/>
    <lineage>
        <taxon>Bacteria</taxon>
        <taxon>Candidatus Giovannoniibacteriota</taxon>
    </lineage>
</organism>
<name>A0A1F5VKP6_9BACT</name>
<protein>
    <recommendedName>
        <fullName evidence="4">DUF304 domain-containing protein</fullName>
    </recommendedName>
</protein>
<keyword evidence="1" id="KW-0472">Membrane</keyword>
<evidence type="ECO:0008006" key="4">
    <source>
        <dbReference type="Google" id="ProtNLM"/>
    </source>
</evidence>
<keyword evidence="1" id="KW-0812">Transmembrane</keyword>
<reference evidence="2 3" key="1">
    <citation type="journal article" date="2016" name="Nat. Commun.">
        <title>Thousands of microbial genomes shed light on interconnected biogeochemical processes in an aquifer system.</title>
        <authorList>
            <person name="Anantharaman K."/>
            <person name="Brown C.T."/>
            <person name="Hug L.A."/>
            <person name="Sharon I."/>
            <person name="Castelle C.J."/>
            <person name="Probst A.J."/>
            <person name="Thomas B.C."/>
            <person name="Singh A."/>
            <person name="Wilkins M.J."/>
            <person name="Karaoz U."/>
            <person name="Brodie E.L."/>
            <person name="Williams K.H."/>
            <person name="Hubbard S.S."/>
            <person name="Banfield J.F."/>
        </authorList>
    </citation>
    <scope>NUCLEOTIDE SEQUENCE [LARGE SCALE GENOMIC DNA]</scope>
</reference>
<sequence>MIDIDVLLKFYEDIELTILIVAAGLIMPAIAFFGFQFTLLKGQIIYKHYLFLKKDFKISDLSHILYQPTWSGVMSMDSKTNMRSLHIVRRSGGWRDTISLANGAFREEDLADIAKRLKEINPKVITDEFTETLIKKYEKS</sequence>
<feature type="transmembrane region" description="Helical" evidence="1">
    <location>
        <begin position="16"/>
        <end position="40"/>
    </location>
</feature>
<evidence type="ECO:0000313" key="2">
    <source>
        <dbReference type="EMBL" id="OGF64029.1"/>
    </source>
</evidence>
<dbReference type="Proteomes" id="UP000177451">
    <property type="component" value="Unassembled WGS sequence"/>
</dbReference>
<accession>A0A1F5VKP6</accession>
<gene>
    <name evidence="2" type="ORF">A2Z53_00050</name>
</gene>
<dbReference type="AlphaFoldDB" id="A0A1F5VKP6"/>
<evidence type="ECO:0000256" key="1">
    <source>
        <dbReference type="SAM" id="Phobius"/>
    </source>
</evidence>
<keyword evidence="1" id="KW-1133">Transmembrane helix</keyword>